<proteinExistence type="predicted"/>
<comment type="caution">
    <text evidence="1">The sequence shown here is derived from an EMBL/GenBank/DDBJ whole genome shotgun (WGS) entry which is preliminary data.</text>
</comment>
<gene>
    <name evidence="1" type="ORF">F2Q69_00037695</name>
</gene>
<dbReference type="EMBL" id="QGKX02000004">
    <property type="protein sequence ID" value="KAF3600704.1"/>
    <property type="molecule type" value="Genomic_DNA"/>
</dbReference>
<evidence type="ECO:0000313" key="2">
    <source>
        <dbReference type="Proteomes" id="UP000712600"/>
    </source>
</evidence>
<sequence length="64" mass="7034">MFHSVASDRARASSVVTVGRAFVPLGRYVATELEPMLGRYVATELEPKLGRYVATERSFCLVAT</sequence>
<organism evidence="1 2">
    <name type="scientific">Brassica cretica</name>
    <name type="common">Mustard</name>
    <dbReference type="NCBI Taxonomy" id="69181"/>
    <lineage>
        <taxon>Eukaryota</taxon>
        <taxon>Viridiplantae</taxon>
        <taxon>Streptophyta</taxon>
        <taxon>Embryophyta</taxon>
        <taxon>Tracheophyta</taxon>
        <taxon>Spermatophyta</taxon>
        <taxon>Magnoliopsida</taxon>
        <taxon>eudicotyledons</taxon>
        <taxon>Gunneridae</taxon>
        <taxon>Pentapetalae</taxon>
        <taxon>rosids</taxon>
        <taxon>malvids</taxon>
        <taxon>Brassicales</taxon>
        <taxon>Brassicaceae</taxon>
        <taxon>Brassiceae</taxon>
        <taxon>Brassica</taxon>
    </lineage>
</organism>
<name>A0A8S9SIV9_BRACR</name>
<dbReference type="Proteomes" id="UP000712600">
    <property type="component" value="Unassembled WGS sequence"/>
</dbReference>
<protein>
    <submittedName>
        <fullName evidence="1">Uncharacterized protein</fullName>
    </submittedName>
</protein>
<dbReference type="AlphaFoldDB" id="A0A8S9SIV9"/>
<reference evidence="1" key="1">
    <citation type="submission" date="2019-12" db="EMBL/GenBank/DDBJ databases">
        <title>Genome sequencing and annotation of Brassica cretica.</title>
        <authorList>
            <person name="Studholme D.J."/>
            <person name="Sarris P."/>
        </authorList>
    </citation>
    <scope>NUCLEOTIDE SEQUENCE</scope>
    <source>
        <strain evidence="1">PFS-109/04</strain>
        <tissue evidence="1">Leaf</tissue>
    </source>
</reference>
<evidence type="ECO:0000313" key="1">
    <source>
        <dbReference type="EMBL" id="KAF3600704.1"/>
    </source>
</evidence>
<accession>A0A8S9SIV9</accession>